<dbReference type="Proteomes" id="UP000001660">
    <property type="component" value="Chromosome"/>
</dbReference>
<feature type="transmembrane region" description="Helical" evidence="1">
    <location>
        <begin position="54"/>
        <end position="78"/>
    </location>
</feature>
<feature type="transmembrane region" description="Helical" evidence="1">
    <location>
        <begin position="116"/>
        <end position="132"/>
    </location>
</feature>
<dbReference type="Pfam" id="PF11086">
    <property type="entry name" value="DUF2878"/>
    <property type="match status" value="1"/>
</dbReference>
<keyword evidence="1" id="KW-0472">Membrane</keyword>
<dbReference type="eggNOG" id="ENOG5032ZK4">
    <property type="taxonomic scope" value="Bacteria"/>
</dbReference>
<keyword evidence="3" id="KW-1185">Reference proteome</keyword>
<feature type="transmembrane region" description="Helical" evidence="1">
    <location>
        <begin position="15"/>
        <end position="42"/>
    </location>
</feature>
<evidence type="ECO:0000256" key="1">
    <source>
        <dbReference type="SAM" id="Phobius"/>
    </source>
</evidence>
<dbReference type="HOGENOM" id="CLU_110723_2_0_0"/>
<protein>
    <recommendedName>
        <fullName evidence="4">DUF2878 domain-containing protein</fullName>
    </recommendedName>
</protein>
<organism evidence="2 3">
    <name type="scientific">Nitrospira defluvii</name>
    <dbReference type="NCBI Taxonomy" id="330214"/>
    <lineage>
        <taxon>Bacteria</taxon>
        <taxon>Pseudomonadati</taxon>
        <taxon>Nitrospirota</taxon>
        <taxon>Nitrospiria</taxon>
        <taxon>Nitrospirales</taxon>
        <taxon>Nitrospiraceae</taxon>
        <taxon>Nitrospira</taxon>
    </lineage>
</organism>
<dbReference type="STRING" id="330214.NIDE0213"/>
<keyword evidence="1" id="KW-1133">Transmembrane helix</keyword>
<keyword evidence="1" id="KW-0812">Transmembrane</keyword>
<accession>D8P9T7</accession>
<dbReference type="EMBL" id="FP929003">
    <property type="protein sequence ID" value="CBK39996.1"/>
    <property type="molecule type" value="Genomic_DNA"/>
</dbReference>
<proteinExistence type="predicted"/>
<dbReference type="AlphaFoldDB" id="D8P9T7"/>
<feature type="transmembrane region" description="Helical" evidence="1">
    <location>
        <begin position="90"/>
        <end position="109"/>
    </location>
</feature>
<evidence type="ECO:0000313" key="3">
    <source>
        <dbReference type="Proteomes" id="UP000001660"/>
    </source>
</evidence>
<sequence length="177" mass="18953">MSGAIANAVVFQVGWWIAVIGTGWAYHWMGPLLVACLVGVNVCSSADRRATARIVIVVGLFGTLLDSALSFAGLLLFVENPFAPWLCPPWLIALWCLLATTLNGSLRWLAGRNQPAALVGAIFGPLSYYAGQQLGALRLGRNETLSLLLLAILWAVVLPLLLRWAAKRRSVGVSGEA</sequence>
<reference evidence="2 3" key="1">
    <citation type="journal article" date="2010" name="Proc. Natl. Acad. Sci. U.S.A.">
        <title>A Nitrospira metagenome illuminates the physiology and evolution of globally important nitrite-oxidizing bacteria.</title>
        <authorList>
            <person name="Lucker S."/>
            <person name="Wagner M."/>
            <person name="Maixner F."/>
            <person name="Pelletier E."/>
            <person name="Koch H."/>
            <person name="Vacherie B."/>
            <person name="Rattei T."/>
            <person name="Sinninghe Damste J."/>
            <person name="Spieck E."/>
            <person name="Le Paslier D."/>
            <person name="Daims H."/>
        </authorList>
    </citation>
    <scope>NUCLEOTIDE SEQUENCE [LARGE SCALE GENOMIC DNA]</scope>
</reference>
<name>D8P9T7_9BACT</name>
<dbReference type="OrthoDB" id="288800at2"/>
<dbReference type="KEGG" id="nde:NIDE0213"/>
<evidence type="ECO:0008006" key="4">
    <source>
        <dbReference type="Google" id="ProtNLM"/>
    </source>
</evidence>
<dbReference type="InterPro" id="IPR021306">
    <property type="entry name" value="DUF2878"/>
</dbReference>
<gene>
    <name evidence="2" type="ORF">NIDE0213</name>
</gene>
<feature type="transmembrane region" description="Helical" evidence="1">
    <location>
        <begin position="144"/>
        <end position="162"/>
    </location>
</feature>
<evidence type="ECO:0000313" key="2">
    <source>
        <dbReference type="EMBL" id="CBK39996.1"/>
    </source>
</evidence>